<dbReference type="GO" id="GO:0046872">
    <property type="term" value="F:metal ion binding"/>
    <property type="evidence" value="ECO:0007669"/>
    <property type="project" value="UniProtKB-KW"/>
</dbReference>
<dbReference type="Gene3D" id="3.40.1110.10">
    <property type="entry name" value="Calcium-transporting ATPase, cytoplasmic domain N"/>
    <property type="match status" value="1"/>
</dbReference>
<evidence type="ECO:0000256" key="3">
    <source>
        <dbReference type="ARBA" id="ARBA00022692"/>
    </source>
</evidence>
<dbReference type="FunFam" id="2.70.150.10:FF:000002">
    <property type="entry name" value="Copper-transporting ATPase 1, putative"/>
    <property type="match status" value="1"/>
</dbReference>
<dbReference type="PANTHER" id="PTHR48085">
    <property type="entry name" value="CADMIUM/ZINC-TRANSPORTING ATPASE HMA2-RELATED"/>
    <property type="match status" value="1"/>
</dbReference>
<dbReference type="InterPro" id="IPR044492">
    <property type="entry name" value="P_typ_ATPase_HD_dom"/>
</dbReference>
<proteinExistence type="inferred from homology"/>
<evidence type="ECO:0000256" key="8">
    <source>
        <dbReference type="SAM" id="MobiDB-lite"/>
    </source>
</evidence>
<feature type="transmembrane region" description="Helical" evidence="9">
    <location>
        <begin position="597"/>
        <end position="617"/>
    </location>
</feature>
<dbReference type="SUPFAM" id="SSF81653">
    <property type="entry name" value="Calcium ATPase, transduction domain A"/>
    <property type="match status" value="1"/>
</dbReference>
<dbReference type="InterPro" id="IPR059000">
    <property type="entry name" value="ATPase_P-type_domA"/>
</dbReference>
<organism evidence="11">
    <name type="scientific">hydrothermal vent metagenome</name>
    <dbReference type="NCBI Taxonomy" id="652676"/>
    <lineage>
        <taxon>unclassified sequences</taxon>
        <taxon>metagenomes</taxon>
        <taxon>ecological metagenomes</taxon>
    </lineage>
</organism>
<dbReference type="SFLD" id="SFLDG00002">
    <property type="entry name" value="C1.7:_P-type_atpase_like"/>
    <property type="match status" value="1"/>
</dbReference>
<dbReference type="EC" id="3.6.3.4" evidence="11"/>
<dbReference type="InterPro" id="IPR027256">
    <property type="entry name" value="P-typ_ATPase_IB"/>
</dbReference>
<name>A0A3B1E3J3_9ZZZZ</name>
<feature type="transmembrane region" description="Helical" evidence="9">
    <location>
        <begin position="291"/>
        <end position="318"/>
    </location>
</feature>
<evidence type="ECO:0000256" key="5">
    <source>
        <dbReference type="ARBA" id="ARBA00022967"/>
    </source>
</evidence>
<dbReference type="GO" id="GO:0019829">
    <property type="term" value="F:ATPase-coupled monoatomic cation transmembrane transporter activity"/>
    <property type="evidence" value="ECO:0007669"/>
    <property type="project" value="InterPro"/>
</dbReference>
<dbReference type="InterPro" id="IPR023214">
    <property type="entry name" value="HAD_sf"/>
</dbReference>
<comment type="subcellular location">
    <subcellularLocation>
        <location evidence="1">Membrane</location>
    </subcellularLocation>
</comment>
<dbReference type="Pfam" id="PF00702">
    <property type="entry name" value="Hydrolase"/>
    <property type="match status" value="1"/>
</dbReference>
<dbReference type="InterPro" id="IPR036412">
    <property type="entry name" value="HAD-like_sf"/>
</dbReference>
<dbReference type="Gene3D" id="2.70.150.10">
    <property type="entry name" value="Calcium-transporting ATPase, cytoplasmic transduction domain A"/>
    <property type="match status" value="1"/>
</dbReference>
<keyword evidence="6 9" id="KW-1133">Transmembrane helix</keyword>
<feature type="transmembrane region" description="Helical" evidence="9">
    <location>
        <begin position="62"/>
        <end position="83"/>
    </location>
</feature>
<feature type="transmembrane region" description="Helical" evidence="9">
    <location>
        <begin position="113"/>
        <end position="132"/>
    </location>
</feature>
<evidence type="ECO:0000256" key="2">
    <source>
        <dbReference type="ARBA" id="ARBA00006024"/>
    </source>
</evidence>
<keyword evidence="11" id="KW-0378">Hydrolase</keyword>
<feature type="transmembrane region" description="Helical" evidence="9">
    <location>
        <begin position="260"/>
        <end position="279"/>
    </location>
</feature>
<feature type="transmembrane region" description="Helical" evidence="9">
    <location>
        <begin position="36"/>
        <end position="56"/>
    </location>
</feature>
<dbReference type="EC" id="3.6.3.3" evidence="11"/>
<feature type="domain" description="P-type ATPase A" evidence="10">
    <location>
        <begin position="144"/>
        <end position="243"/>
    </location>
</feature>
<dbReference type="InterPro" id="IPR008250">
    <property type="entry name" value="ATPase_P-typ_transduc_dom_A_sf"/>
</dbReference>
<dbReference type="InterPro" id="IPR001757">
    <property type="entry name" value="P_typ_ATPase"/>
</dbReference>
<accession>A0A3B1E3J3</accession>
<dbReference type="PANTHER" id="PTHR48085:SF5">
    <property type="entry name" value="CADMIUM_ZINC-TRANSPORTING ATPASE HMA4-RELATED"/>
    <property type="match status" value="1"/>
</dbReference>
<dbReference type="NCBIfam" id="TIGR01494">
    <property type="entry name" value="ATPase_P-type"/>
    <property type="match status" value="1"/>
</dbReference>
<dbReference type="InterPro" id="IPR023298">
    <property type="entry name" value="ATPase_P-typ_TM_dom_sf"/>
</dbReference>
<feature type="region of interest" description="Disordered" evidence="8">
    <location>
        <begin position="1"/>
        <end position="20"/>
    </location>
</feature>
<keyword evidence="7 9" id="KW-0472">Membrane</keyword>
<comment type="similarity">
    <text evidence="2">Belongs to the cation transport ATPase (P-type) (TC 3.A.3) family. Type IB subfamily.</text>
</comment>
<gene>
    <name evidence="11" type="ORF">MNBD_PLANCTO03-251</name>
</gene>
<evidence type="ECO:0000313" key="11">
    <source>
        <dbReference type="EMBL" id="VAX40245.1"/>
    </source>
</evidence>
<dbReference type="SUPFAM" id="SSF56784">
    <property type="entry name" value="HAD-like"/>
    <property type="match status" value="1"/>
</dbReference>
<dbReference type="GO" id="GO:0005524">
    <property type="term" value="F:ATP binding"/>
    <property type="evidence" value="ECO:0007669"/>
    <property type="project" value="InterPro"/>
</dbReference>
<reference evidence="11" key="1">
    <citation type="submission" date="2018-06" db="EMBL/GenBank/DDBJ databases">
        <authorList>
            <person name="Zhirakovskaya E."/>
        </authorList>
    </citation>
    <scope>NUCLEOTIDE SEQUENCE</scope>
</reference>
<dbReference type="InterPro" id="IPR051014">
    <property type="entry name" value="Cation_Transport_ATPase_IB"/>
</dbReference>
<dbReference type="PRINTS" id="PR00119">
    <property type="entry name" value="CATATPASE"/>
</dbReference>
<keyword evidence="3 9" id="KW-0812">Transmembrane</keyword>
<dbReference type="SUPFAM" id="SSF81665">
    <property type="entry name" value="Calcium ATPase, transmembrane domain M"/>
    <property type="match status" value="1"/>
</dbReference>
<dbReference type="InterPro" id="IPR018303">
    <property type="entry name" value="ATPase_P-typ_P_site"/>
</dbReference>
<feature type="transmembrane region" description="Helical" evidence="9">
    <location>
        <begin position="90"/>
        <end position="107"/>
    </location>
</feature>
<protein>
    <submittedName>
        <fullName evidence="11">Lead, cadmium, zinc and mercury transporting ATPase Copper-translocating P-type ATPase</fullName>
        <ecNumber evidence="11">3.6.3.3</ecNumber>
        <ecNumber evidence="11">3.6.3.4</ecNumber>
    </submittedName>
</protein>
<evidence type="ECO:0000256" key="6">
    <source>
        <dbReference type="ARBA" id="ARBA00022989"/>
    </source>
</evidence>
<dbReference type="GO" id="GO:0016887">
    <property type="term" value="F:ATP hydrolysis activity"/>
    <property type="evidence" value="ECO:0007669"/>
    <property type="project" value="InterPro"/>
</dbReference>
<dbReference type="NCBIfam" id="TIGR01525">
    <property type="entry name" value="ATPase-IB_hvy"/>
    <property type="match status" value="1"/>
</dbReference>
<evidence type="ECO:0000259" key="10">
    <source>
        <dbReference type="Pfam" id="PF00122"/>
    </source>
</evidence>
<evidence type="ECO:0000256" key="7">
    <source>
        <dbReference type="ARBA" id="ARBA00023136"/>
    </source>
</evidence>
<dbReference type="GO" id="GO:0016020">
    <property type="term" value="C:membrane"/>
    <property type="evidence" value="ECO:0007669"/>
    <property type="project" value="UniProtKB-SubCell"/>
</dbReference>
<dbReference type="NCBIfam" id="TIGR01512">
    <property type="entry name" value="ATPase-IB2_Cd"/>
    <property type="match status" value="1"/>
</dbReference>
<dbReference type="SFLD" id="SFLDS00003">
    <property type="entry name" value="Haloacid_Dehalogenase"/>
    <property type="match status" value="1"/>
</dbReference>
<dbReference type="AlphaFoldDB" id="A0A3B1E3J3"/>
<dbReference type="PROSITE" id="PS00154">
    <property type="entry name" value="ATPASE_E1_E2"/>
    <property type="match status" value="1"/>
</dbReference>
<keyword evidence="5" id="KW-1278">Translocase</keyword>
<dbReference type="Pfam" id="PF00122">
    <property type="entry name" value="E1-E2_ATPase"/>
    <property type="match status" value="1"/>
</dbReference>
<dbReference type="SFLD" id="SFLDF00027">
    <property type="entry name" value="p-type_atpase"/>
    <property type="match status" value="1"/>
</dbReference>
<dbReference type="InterPro" id="IPR023299">
    <property type="entry name" value="ATPase_P-typ_cyto_dom_N"/>
</dbReference>
<dbReference type="Gene3D" id="3.40.50.1000">
    <property type="entry name" value="HAD superfamily/HAD-like"/>
    <property type="match status" value="1"/>
</dbReference>
<evidence type="ECO:0000256" key="4">
    <source>
        <dbReference type="ARBA" id="ARBA00022723"/>
    </source>
</evidence>
<evidence type="ECO:0000256" key="9">
    <source>
        <dbReference type="SAM" id="Phobius"/>
    </source>
</evidence>
<dbReference type="EMBL" id="UOGK01000361">
    <property type="protein sequence ID" value="VAX40245.1"/>
    <property type="molecule type" value="Genomic_DNA"/>
</dbReference>
<evidence type="ECO:0000256" key="1">
    <source>
        <dbReference type="ARBA" id="ARBA00004370"/>
    </source>
</evidence>
<sequence>MASAAHDHAHGPDCTHDHEDGRMVACSHGDTSERSIVLYFIGGILLLSTRAADWMGVTDPDIAQIPAVIAAFLLSSSLLYQAWKEIRRGAASSSTLAAIAIIAAIAATKYETAGWLAFILLVADAVLNRTAFGARRAIEDLVALTPDTARIVVDGVEKEVSLSEVKVGDIVRVRPGENLPVDGVVVTGRTTINQASLTGEAAPVEVEEGNEVYAGTTNLTGPLDMRATLVGGDTTIGKVSQLIREAEETRSPRQALIEQVARFFVPVALSVAGVVWFVMSQNPELKADATLTAITVLIVCCPASLLLSSPSATVAAFASAARLGVLIKEVNYLEAAASIDAVVMDKTGTITTGRFEVSRLVPAPGVEGAELLQAAANGEQHSNHPLAQSILRTARQAKIEPDGSNDYEEIHGRGVRAKTSMGELCVGRATWLREIAPETADDIAAVESKIEGITGVHVMRDGKYLGAVGLEDKVKPGTAGVISHLRDLGVRTIAIFTGDRLSVARRVGQAVGVDAIEAECLPEEKHEQIKQMVAQGYRTMMVGDGINDGPSLAAADVGVAMGLSGSDIATNSAGIALMTDDLNRIPFLMELARKTRVIIAQNIAASIVIVLIGLVLASTGMLEVWEAGLYHFAGEIFVFANSFRLFRFGENFTEAEEAAKTQQVVRREASIRGLSAQGA</sequence>
<keyword evidence="4" id="KW-0479">Metal-binding</keyword>